<dbReference type="PATRIC" id="fig|408015.6.peg.4726"/>
<dbReference type="KEGG" id="sxi:SXIM_46690"/>
<dbReference type="Proteomes" id="UP000034034">
    <property type="component" value="Chromosome"/>
</dbReference>
<dbReference type="STRING" id="408015.SXIM_46690"/>
<gene>
    <name evidence="3" type="ORF">SXIM_46690</name>
</gene>
<dbReference type="PANTHER" id="PTHR10357">
    <property type="entry name" value="ALPHA-AMYLASE FAMILY MEMBER"/>
    <property type="match status" value="1"/>
</dbReference>
<dbReference type="InterPro" id="IPR012767">
    <property type="entry name" value="Trehalose_TreY"/>
</dbReference>
<name>A0A0F7G0B6_9ACTN</name>
<dbReference type="PANTHER" id="PTHR10357:SF216">
    <property type="entry name" value="MALTOOLIGOSYL TREHALOSE SYNTHASE-RELATED"/>
    <property type="match status" value="1"/>
</dbReference>
<proteinExistence type="predicted"/>
<dbReference type="GO" id="GO:0047470">
    <property type="term" value="F:(1,4)-alpha-D-glucan 1-alpha-D-glucosylmutase activity"/>
    <property type="evidence" value="ECO:0007669"/>
    <property type="project" value="TreeGrafter"/>
</dbReference>
<keyword evidence="4" id="KW-1185">Reference proteome</keyword>
<dbReference type="CDD" id="cd11336">
    <property type="entry name" value="AmyAc_MTSase"/>
    <property type="match status" value="1"/>
</dbReference>
<dbReference type="SUPFAM" id="SSF51445">
    <property type="entry name" value="(Trans)glycosidases"/>
    <property type="match status" value="2"/>
</dbReference>
<feature type="region of interest" description="Disordered" evidence="1">
    <location>
        <begin position="431"/>
        <end position="549"/>
    </location>
</feature>
<dbReference type="Gene3D" id="3.20.20.80">
    <property type="entry name" value="Glycosidases"/>
    <property type="match status" value="3"/>
</dbReference>
<evidence type="ECO:0000256" key="1">
    <source>
        <dbReference type="SAM" id="MobiDB-lite"/>
    </source>
</evidence>
<feature type="domain" description="Glycosyl hydrolase family 13 catalytic" evidence="2">
    <location>
        <begin position="8"/>
        <end position="842"/>
    </location>
</feature>
<dbReference type="RefSeq" id="WP_046725029.1">
    <property type="nucleotide sequence ID" value="NZ_CP009922.3"/>
</dbReference>
<protein>
    <submittedName>
        <fullName evidence="3">Malto-oligosyltrehalose synthase</fullName>
    </submittedName>
</protein>
<dbReference type="GO" id="GO:0005992">
    <property type="term" value="P:trehalose biosynthetic process"/>
    <property type="evidence" value="ECO:0007669"/>
    <property type="project" value="TreeGrafter"/>
</dbReference>
<organism evidence="3 4">
    <name type="scientific">Streptomyces xiamenensis</name>
    <dbReference type="NCBI Taxonomy" id="408015"/>
    <lineage>
        <taxon>Bacteria</taxon>
        <taxon>Bacillati</taxon>
        <taxon>Actinomycetota</taxon>
        <taxon>Actinomycetes</taxon>
        <taxon>Kitasatosporales</taxon>
        <taxon>Streptomycetaceae</taxon>
        <taxon>Streptomyces</taxon>
    </lineage>
</organism>
<evidence type="ECO:0000313" key="3">
    <source>
        <dbReference type="EMBL" id="AKG46053.1"/>
    </source>
</evidence>
<feature type="compositionally biased region" description="Basic and acidic residues" evidence="1">
    <location>
        <begin position="796"/>
        <end position="808"/>
    </location>
</feature>
<dbReference type="InterPro" id="IPR017853">
    <property type="entry name" value="GH"/>
</dbReference>
<feature type="compositionally biased region" description="Low complexity" evidence="1">
    <location>
        <begin position="535"/>
        <end position="549"/>
    </location>
</feature>
<dbReference type="SMART" id="SM00642">
    <property type="entry name" value="Aamy"/>
    <property type="match status" value="1"/>
</dbReference>
<reference evidence="3" key="1">
    <citation type="submission" date="2019-08" db="EMBL/GenBank/DDBJ databases">
        <title>Complete genome sequence of a mangrove-derived Streptomyces xiamenensis.</title>
        <authorList>
            <person name="Xu J."/>
        </authorList>
    </citation>
    <scope>NUCLEOTIDE SEQUENCE</scope>
    <source>
        <strain evidence="3">318</strain>
    </source>
</reference>
<accession>A0A0F7G0B6</accession>
<dbReference type="GO" id="GO:0030980">
    <property type="term" value="P:alpha-glucan catabolic process"/>
    <property type="evidence" value="ECO:0007669"/>
    <property type="project" value="TreeGrafter"/>
</dbReference>
<evidence type="ECO:0000259" key="2">
    <source>
        <dbReference type="SMART" id="SM00642"/>
    </source>
</evidence>
<dbReference type="InterPro" id="IPR006047">
    <property type="entry name" value="GH13_cat_dom"/>
</dbReference>
<sequence length="950" mass="100691">MTQVPRTPTATYRLQLEPGAGFDAAARLLPYVASLGVSHLHLSPVLEAVPGSRHGYDVTDHTRVRAELGGEAGLRDLAEKARARGLGIIADIVPNHMAFPADTRLNAPLWQLLRDGPGSPAAAWFDIDWAAGGGRLPLPVLGAPLREQWDALRVEGGTLRHGDHHRFPLRPGTESLPLPALLDAQHYRLGWWRTGLAQLTYRRFFTVSDLIAVRVEDPAVFEATHATVLRLVAEGVIGGLRVDHPDGLADPEGYLRRLRQRAGPDVWVVAEKILATGEHLPTGWPVAGTTGYDALRHVDAVLTDPVGADRLTADHRRFTAAPADLGGAWEPTVRRAAREILAEELCAERDRLLRTAHRLCGDLHTPEALRTALTELLVHLPVYRPYLAADRPPSRQDTTLLARTADLARCAVTTAAQARAVDALHALLRGPDTAPAEPARSPGRTAPGAPYDPVGPADPAGRSAEGPAPTAGTTGDPALRDRDDAGLRTADATDGGTPAGEGAGSPPEPDATAQTRTTHRAAPCDGRSGADPAVRARTAAPDATSPATADTGFHLLAESTADTGPSACAASDAQDFRARFGQVGSALRAKAVEDCAGYRFTPLLSAAEVGGDPGEPALPVSAFHAHCARIQHAWPLTGTVYATHDTKRSGDVRAALATLTEHPLGWAELLTEVTERAAHAGVSAPDPHLAWSCWQTAFALAPDPDPSRLLDATLKAAREAALRTTWTDPDADYEAAADRFVRGGPCGAPGYAVARFAEELAPQIRANVLGAALLHLTMPGVPDLYRGGESVYRALVDPDNRRPPRLPERPLPGAADPGSATAPGADAGLPAEKLWLTAVALRLRRAHPEWFGAHSGYEPLTAEGPTGDHALAFARSGQVLTAVSRLTRTLEAAGGWDSTVLPLPPGRWDDALAGRDTGRTARRPAFQGKARLAEMFADRPVALLVRRDGF</sequence>
<dbReference type="Pfam" id="PF00128">
    <property type="entry name" value="Alpha-amylase"/>
    <property type="match status" value="1"/>
</dbReference>
<dbReference type="HOGENOM" id="CLU_005045_1_0_11"/>
<evidence type="ECO:0000313" key="4">
    <source>
        <dbReference type="Proteomes" id="UP000034034"/>
    </source>
</evidence>
<feature type="region of interest" description="Disordered" evidence="1">
    <location>
        <begin position="796"/>
        <end position="827"/>
    </location>
</feature>
<dbReference type="AlphaFoldDB" id="A0A0F7G0B6"/>
<dbReference type="InterPro" id="IPR013797">
    <property type="entry name" value="Maltooligo_trehalose_synth_4"/>
</dbReference>
<dbReference type="EMBL" id="CP009922">
    <property type="protein sequence ID" value="AKG46053.1"/>
    <property type="molecule type" value="Genomic_DNA"/>
</dbReference>
<dbReference type="Gene3D" id="1.10.10.470">
    <property type="entry name" value="Maltooligosyl trehalose synthase, domain 4"/>
    <property type="match status" value="1"/>
</dbReference>